<protein>
    <recommendedName>
        <fullName evidence="4">DUF3313 domain-containing protein</fullName>
    </recommendedName>
</protein>
<feature type="chain" id="PRO_5042999125" description="DUF3313 domain-containing protein" evidence="1">
    <location>
        <begin position="21"/>
        <end position="224"/>
    </location>
</feature>
<keyword evidence="1" id="KW-0732">Signal</keyword>
<reference evidence="2 3" key="1">
    <citation type="submission" date="2016-06" db="EMBL/GenBank/DDBJ databases">
        <title>Adaptive Radiation by Waves of Gene Transfer Leads to Fine-Scale Resource Partitioning in Marine Microbes.</title>
        <authorList>
            <person name="Hehemann J.-H."/>
            <person name="Arevalo P."/>
            <person name="Datta M.S."/>
            <person name="Yu X."/>
            <person name="Corzett C."/>
            <person name="Henschel A."/>
            <person name="Preheim S.P."/>
            <person name="Timberlake S."/>
            <person name="Alm E.J."/>
            <person name="Polz M.F."/>
        </authorList>
    </citation>
    <scope>NUCLEOTIDE SEQUENCE [LARGE SCALE GENOMIC DNA]</scope>
    <source>
        <strain evidence="2 3">FF50</strain>
    </source>
</reference>
<dbReference type="InterPro" id="IPR021747">
    <property type="entry name" value="DUF3313"/>
</dbReference>
<name>A0AAN0XYN4_9VIBR</name>
<evidence type="ECO:0000256" key="1">
    <source>
        <dbReference type="SAM" id="SignalP"/>
    </source>
</evidence>
<dbReference type="PROSITE" id="PS51257">
    <property type="entry name" value="PROKAR_LIPOPROTEIN"/>
    <property type="match status" value="1"/>
</dbReference>
<dbReference type="Proteomes" id="UP000092018">
    <property type="component" value="Chromosome 2"/>
</dbReference>
<feature type="signal peptide" evidence="1">
    <location>
        <begin position="1"/>
        <end position="20"/>
    </location>
</feature>
<sequence length="224" mass="25230">MKLHHLFLPLSLLVTGCASSLPNTEEMKDIDTKHYFVESNFKDGNAGMSWIVEGADQFEFNEFTFEKVNIDKTGVNGHTSGAVQQEFATKLQDTLSQRIASKLPSYQTKMLPNRTMDVSVTLYDIEDIPEDLRVTEFIPVGTVIGAIKYATGIRDRSVRMVASVDLVDEKSKELIGRRVFVVNDNGVLENDDSKITLKMLEKNVQQITSQTIDFVMHVAYEEKS</sequence>
<dbReference type="Pfam" id="PF11769">
    <property type="entry name" value="DUF3313"/>
    <property type="match status" value="1"/>
</dbReference>
<dbReference type="AlphaFoldDB" id="A0AAN0XYN4"/>
<gene>
    <name evidence="2" type="ORF">A6E01_18015</name>
</gene>
<dbReference type="RefSeq" id="WP_017028446.1">
    <property type="nucleotide sequence ID" value="NZ_CP016178.1"/>
</dbReference>
<evidence type="ECO:0000313" key="2">
    <source>
        <dbReference type="EMBL" id="ANO35070.1"/>
    </source>
</evidence>
<accession>A0AAN0XYN4</accession>
<dbReference type="KEGG" id="vbr:A6E01_18015"/>
<organism evidence="2 3">
    <name type="scientific">Vibrio breoganii</name>
    <dbReference type="NCBI Taxonomy" id="553239"/>
    <lineage>
        <taxon>Bacteria</taxon>
        <taxon>Pseudomonadati</taxon>
        <taxon>Pseudomonadota</taxon>
        <taxon>Gammaproteobacteria</taxon>
        <taxon>Vibrionales</taxon>
        <taxon>Vibrionaceae</taxon>
        <taxon>Vibrio</taxon>
    </lineage>
</organism>
<dbReference type="EMBL" id="CP016178">
    <property type="protein sequence ID" value="ANO35070.1"/>
    <property type="molecule type" value="Genomic_DNA"/>
</dbReference>
<proteinExistence type="predicted"/>
<evidence type="ECO:0000313" key="3">
    <source>
        <dbReference type="Proteomes" id="UP000092018"/>
    </source>
</evidence>
<evidence type="ECO:0008006" key="4">
    <source>
        <dbReference type="Google" id="ProtNLM"/>
    </source>
</evidence>